<comment type="caution">
    <text evidence="4">The sequence shown here is derived from an EMBL/GenBank/DDBJ whole genome shotgun (WGS) entry which is preliminary data.</text>
</comment>
<evidence type="ECO:0000256" key="1">
    <source>
        <dbReference type="SAM" id="Coils"/>
    </source>
</evidence>
<evidence type="ECO:0000259" key="3">
    <source>
        <dbReference type="Pfam" id="PF04937"/>
    </source>
</evidence>
<dbReference type="Pfam" id="PF04937">
    <property type="entry name" value="DUF659"/>
    <property type="match status" value="1"/>
</dbReference>
<organism evidence="4 5">
    <name type="scientific">Prymnesium parvum</name>
    <name type="common">Toxic golden alga</name>
    <dbReference type="NCBI Taxonomy" id="97485"/>
    <lineage>
        <taxon>Eukaryota</taxon>
        <taxon>Haptista</taxon>
        <taxon>Haptophyta</taxon>
        <taxon>Prymnesiophyceae</taxon>
        <taxon>Prymnesiales</taxon>
        <taxon>Prymnesiaceae</taxon>
        <taxon>Prymnesium</taxon>
    </lineage>
</organism>
<reference evidence="4 5" key="1">
    <citation type="journal article" date="2024" name="Science">
        <title>Giant polyketide synthase enzymes in the biosynthesis of giant marine polyether toxins.</title>
        <authorList>
            <person name="Fallon T.R."/>
            <person name="Shende V.V."/>
            <person name="Wierzbicki I.H."/>
            <person name="Pendleton A.L."/>
            <person name="Watervoot N.F."/>
            <person name="Auber R.P."/>
            <person name="Gonzalez D.J."/>
            <person name="Wisecaver J.H."/>
            <person name="Moore B.S."/>
        </authorList>
    </citation>
    <scope>NUCLEOTIDE SEQUENCE [LARGE SCALE GENOMIC DNA]</scope>
    <source>
        <strain evidence="4 5">12B1</strain>
    </source>
</reference>
<feature type="region of interest" description="Disordered" evidence="2">
    <location>
        <begin position="1"/>
        <end position="22"/>
    </location>
</feature>
<feature type="domain" description="DUF659" evidence="3">
    <location>
        <begin position="224"/>
        <end position="328"/>
    </location>
</feature>
<dbReference type="EMBL" id="JBGBPQ010000004">
    <property type="protein sequence ID" value="KAL1525296.1"/>
    <property type="molecule type" value="Genomic_DNA"/>
</dbReference>
<evidence type="ECO:0000256" key="2">
    <source>
        <dbReference type="SAM" id="MobiDB-lite"/>
    </source>
</evidence>
<dbReference type="AlphaFoldDB" id="A0AB34JWE9"/>
<name>A0AB34JWE9_PRYPA</name>
<accession>A0AB34JWE9</accession>
<dbReference type="PANTHER" id="PTHR32166:SF123">
    <property type="entry name" value="BED-TYPE DOMAIN-CONTAINING PROTEIN"/>
    <property type="match status" value="1"/>
</dbReference>
<proteinExistence type="predicted"/>
<dbReference type="InterPro" id="IPR007021">
    <property type="entry name" value="DUF659"/>
</dbReference>
<evidence type="ECO:0000313" key="5">
    <source>
        <dbReference type="Proteomes" id="UP001515480"/>
    </source>
</evidence>
<feature type="coiled-coil region" evidence="1">
    <location>
        <begin position="138"/>
        <end position="165"/>
    </location>
</feature>
<gene>
    <name evidence="4" type="ORF">AB1Y20_020158</name>
</gene>
<protein>
    <recommendedName>
        <fullName evidence="3">DUF659 domain-containing protein</fullName>
    </recommendedName>
</protein>
<evidence type="ECO:0000313" key="4">
    <source>
        <dbReference type="EMBL" id="KAL1525296.1"/>
    </source>
</evidence>
<sequence length="332" mass="36485">MLAQDATDLTGEEGDASGVIGEQTVPTPMPTVTADAHLGEQHLLWANDEQRQQLREQCIHKAGDITKTGQAFLFFVNPMYKAVGSQQLSASCVFCSRTVISTGSTRLVDHLLKCALVTNEVRKGFNQLRVESSKKRKMKDEESVLIHEQAQLAKLEHDNRQQQLKQQCIHASLKTSEIAAADMAIADFFYMNGLSFSAADPSPGSVYQKMVEAIKHTPSGYVPPNHHKLGGPLLDDCYSRMWKDIAARDPDGKNKKAYGCTYVSDGWDSIDSLPLVNSAFITAGDGGVYWRSVDTSGKTKDADYLASLMISDIYDFGCMNVVSVVTDCRGYL</sequence>
<dbReference type="Proteomes" id="UP001515480">
    <property type="component" value="Unassembled WGS sequence"/>
</dbReference>
<dbReference type="PANTHER" id="PTHR32166">
    <property type="entry name" value="OSJNBA0013A04.12 PROTEIN"/>
    <property type="match status" value="1"/>
</dbReference>
<keyword evidence="1" id="KW-0175">Coiled coil</keyword>
<keyword evidence="5" id="KW-1185">Reference proteome</keyword>